<dbReference type="InterPro" id="IPR000210">
    <property type="entry name" value="BTB/POZ_dom"/>
</dbReference>
<sequence length="239" mass="26743">MDYSDESDTVSVNNDNEMALKSARIPVDEAFDLSSKIITIKAGPPPSTTTLKIHHAVLVRSSEYFKRVLKHEWASLRSDPDTLDMGPTHTASDIKTYCNWLYSGTIPTRNFDDEDGAKSDYIFIDLASAYAFGEQIMDQSYKRCALETLAGVQIGAPDYPCAEAFVIVYDGTPEGSPARRMLVDMYAYGAVDSKCWASAFEALPKEALVDVLRAMVRVRRENTGRPWREIGGYWEGERE</sequence>
<proteinExistence type="predicted"/>
<dbReference type="AlphaFoldDB" id="A0A7U2FER1"/>
<evidence type="ECO:0000313" key="2">
    <source>
        <dbReference type="EMBL" id="QRD01556.1"/>
    </source>
</evidence>
<dbReference type="RefSeq" id="XP_001802428.1">
    <property type="nucleotide sequence ID" value="XM_001802376.1"/>
</dbReference>
<dbReference type="Proteomes" id="UP000663193">
    <property type="component" value="Chromosome 12"/>
</dbReference>
<name>A0A7U2FER1_PHANO</name>
<gene>
    <name evidence="2" type="ORF">JI435_122020</name>
</gene>
<keyword evidence="3" id="KW-1185">Reference proteome</keyword>
<reference evidence="3" key="1">
    <citation type="journal article" date="2021" name="BMC Genomics">
        <title>Chromosome-level genome assembly and manually-curated proteome of model necrotroph Parastagonospora nodorum Sn15 reveals a genome-wide trove of candidate effector homologs, and redundancy of virulence-related functions within an accessory chromosome.</title>
        <authorList>
            <person name="Bertazzoni S."/>
            <person name="Jones D.A.B."/>
            <person name="Phan H.T."/>
            <person name="Tan K.-C."/>
            <person name="Hane J.K."/>
        </authorList>
    </citation>
    <scope>NUCLEOTIDE SEQUENCE [LARGE SCALE GENOMIC DNA]</scope>
    <source>
        <strain evidence="3">SN15 / ATCC MYA-4574 / FGSC 10173)</strain>
    </source>
</reference>
<dbReference type="InterPro" id="IPR011333">
    <property type="entry name" value="SKP1/BTB/POZ_sf"/>
</dbReference>
<dbReference type="EMBL" id="CP069034">
    <property type="protein sequence ID" value="QRD01556.1"/>
    <property type="molecule type" value="Genomic_DNA"/>
</dbReference>
<dbReference type="PANTHER" id="PTHR47843">
    <property type="entry name" value="BTB DOMAIN-CONTAINING PROTEIN-RELATED"/>
    <property type="match status" value="1"/>
</dbReference>
<evidence type="ECO:0000313" key="3">
    <source>
        <dbReference type="Proteomes" id="UP000663193"/>
    </source>
</evidence>
<organism evidence="2 3">
    <name type="scientific">Phaeosphaeria nodorum (strain SN15 / ATCC MYA-4574 / FGSC 10173)</name>
    <name type="common">Glume blotch fungus</name>
    <name type="synonym">Parastagonospora nodorum</name>
    <dbReference type="NCBI Taxonomy" id="321614"/>
    <lineage>
        <taxon>Eukaryota</taxon>
        <taxon>Fungi</taxon>
        <taxon>Dikarya</taxon>
        <taxon>Ascomycota</taxon>
        <taxon>Pezizomycotina</taxon>
        <taxon>Dothideomycetes</taxon>
        <taxon>Pleosporomycetidae</taxon>
        <taxon>Pleosporales</taxon>
        <taxon>Pleosporineae</taxon>
        <taxon>Phaeosphaeriaceae</taxon>
        <taxon>Parastagonospora</taxon>
    </lineage>
</organism>
<evidence type="ECO:0000259" key="1">
    <source>
        <dbReference type="PROSITE" id="PS50097"/>
    </source>
</evidence>
<accession>A0A7U2FER1</accession>
<dbReference type="VEuPathDB" id="FungiDB:JI435_122020"/>
<feature type="domain" description="BTB" evidence="1">
    <location>
        <begin position="34"/>
        <end position="110"/>
    </location>
</feature>
<dbReference type="Gene3D" id="3.30.710.10">
    <property type="entry name" value="Potassium Channel Kv1.1, Chain A"/>
    <property type="match status" value="1"/>
</dbReference>
<dbReference type="PROSITE" id="PS50097">
    <property type="entry name" value="BTB"/>
    <property type="match status" value="1"/>
</dbReference>
<dbReference type="KEGG" id="pno:SNOG_12202"/>
<dbReference type="PANTHER" id="PTHR47843:SF2">
    <property type="entry name" value="BTB DOMAIN-CONTAINING PROTEIN"/>
    <property type="match status" value="1"/>
</dbReference>
<dbReference type="OrthoDB" id="1022638at2759"/>
<protein>
    <recommendedName>
        <fullName evidence="1">BTB domain-containing protein</fullName>
    </recommendedName>
</protein>